<evidence type="ECO:0000313" key="4">
    <source>
        <dbReference type="Proteomes" id="UP000310017"/>
    </source>
</evidence>
<evidence type="ECO:0000313" key="3">
    <source>
        <dbReference type="EMBL" id="QCX01707.1"/>
    </source>
</evidence>
<gene>
    <name evidence="3" type="ORF">FGM00_16895</name>
</gene>
<dbReference type="EMBL" id="CP040710">
    <property type="protein sequence ID" value="QCX01707.1"/>
    <property type="molecule type" value="Genomic_DNA"/>
</dbReference>
<dbReference type="AlphaFoldDB" id="A0A5B7ST42"/>
<keyword evidence="4" id="KW-1185">Reference proteome</keyword>
<dbReference type="Gene3D" id="1.20.5.320">
    <property type="entry name" value="6-Phosphogluconate Dehydrogenase, domain 3"/>
    <property type="match status" value="1"/>
</dbReference>
<dbReference type="RefSeq" id="WP_138854044.1">
    <property type="nucleotide sequence ID" value="NZ_CP040710.1"/>
</dbReference>
<keyword evidence="2" id="KW-0732">Signal</keyword>
<keyword evidence="3" id="KW-0176">Collagen</keyword>
<accession>A0A5B7ST42</accession>
<feature type="region of interest" description="Disordered" evidence="1">
    <location>
        <begin position="29"/>
        <end position="59"/>
    </location>
</feature>
<feature type="signal peptide" evidence="2">
    <location>
        <begin position="1"/>
        <end position="21"/>
    </location>
</feature>
<feature type="compositionally biased region" description="Low complexity" evidence="1">
    <location>
        <begin position="29"/>
        <end position="52"/>
    </location>
</feature>
<sequence length="205" mass="22010">MKNSILRTKYFIMLLSVLAIGACTQDSEIGPIGPQGPQGEQGSQGEPGQDGADGQDGEDGNANVQTFLVDLSTLDQVSFVSIPIEGLTQEVLDRDIVLAYVSYFPNSTKFWAGLPVLGNDTSVGLNFNIAFSISTQAAELDFIDLQTGDQYDITLGELQEFKLAVIEVLSTSGKSSKASILQELKNAGVDVNDYQQVANYFGLED</sequence>
<proteinExistence type="predicted"/>
<dbReference type="KEGG" id="asag:FGM00_16895"/>
<name>A0A5B7ST42_9FLAO</name>
<evidence type="ECO:0000256" key="2">
    <source>
        <dbReference type="SAM" id="SignalP"/>
    </source>
</evidence>
<organism evidence="3 4">
    <name type="scientific">Aggregatimonas sangjinii</name>
    <dbReference type="NCBI Taxonomy" id="2583587"/>
    <lineage>
        <taxon>Bacteria</taxon>
        <taxon>Pseudomonadati</taxon>
        <taxon>Bacteroidota</taxon>
        <taxon>Flavobacteriia</taxon>
        <taxon>Flavobacteriales</taxon>
        <taxon>Flavobacteriaceae</taxon>
        <taxon>Aggregatimonas</taxon>
    </lineage>
</organism>
<dbReference type="Proteomes" id="UP000310017">
    <property type="component" value="Chromosome"/>
</dbReference>
<protein>
    <submittedName>
        <fullName evidence="3">Collagen-like protein</fullName>
    </submittedName>
</protein>
<reference evidence="3 4" key="1">
    <citation type="submission" date="2019-05" db="EMBL/GenBank/DDBJ databases">
        <title>Genome sequencing of F202Z8.</title>
        <authorList>
            <person name="Kwon Y.M."/>
        </authorList>
    </citation>
    <scope>NUCLEOTIDE SEQUENCE [LARGE SCALE GENOMIC DNA]</scope>
    <source>
        <strain evidence="3 4">F202Z8</strain>
    </source>
</reference>
<dbReference type="PROSITE" id="PS51257">
    <property type="entry name" value="PROKAR_LIPOPROTEIN"/>
    <property type="match status" value="1"/>
</dbReference>
<evidence type="ECO:0000256" key="1">
    <source>
        <dbReference type="SAM" id="MobiDB-lite"/>
    </source>
</evidence>
<feature type="chain" id="PRO_5023033065" evidence="2">
    <location>
        <begin position="22"/>
        <end position="205"/>
    </location>
</feature>
<dbReference type="OrthoDB" id="1452442at2"/>